<dbReference type="EnsemblPlants" id="OGLUM08G25600.1">
    <property type="protein sequence ID" value="OGLUM08G25600.1"/>
    <property type="gene ID" value="OGLUM08G25600"/>
</dbReference>
<evidence type="ECO:0000313" key="2">
    <source>
        <dbReference type="EnsemblPlants" id="OGLUM08G25600.1"/>
    </source>
</evidence>
<evidence type="ECO:0000256" key="1">
    <source>
        <dbReference type="SAM" id="Coils"/>
    </source>
</evidence>
<dbReference type="AlphaFoldDB" id="A0A0E0AZ51"/>
<proteinExistence type="predicted"/>
<organism evidence="2">
    <name type="scientific">Oryza glumipatula</name>
    <dbReference type="NCBI Taxonomy" id="40148"/>
    <lineage>
        <taxon>Eukaryota</taxon>
        <taxon>Viridiplantae</taxon>
        <taxon>Streptophyta</taxon>
        <taxon>Embryophyta</taxon>
        <taxon>Tracheophyta</taxon>
        <taxon>Spermatophyta</taxon>
        <taxon>Magnoliopsida</taxon>
        <taxon>Liliopsida</taxon>
        <taxon>Poales</taxon>
        <taxon>Poaceae</taxon>
        <taxon>BOP clade</taxon>
        <taxon>Oryzoideae</taxon>
        <taxon>Oryzeae</taxon>
        <taxon>Oryzinae</taxon>
        <taxon>Oryza</taxon>
    </lineage>
</organism>
<evidence type="ECO:0000313" key="3">
    <source>
        <dbReference type="Proteomes" id="UP000026961"/>
    </source>
</evidence>
<keyword evidence="1" id="KW-0175">Coiled coil</keyword>
<dbReference type="Gramene" id="OGLUM08G25600.1">
    <property type="protein sequence ID" value="OGLUM08G25600.1"/>
    <property type="gene ID" value="OGLUM08G25600"/>
</dbReference>
<reference evidence="2" key="2">
    <citation type="submission" date="2018-05" db="EMBL/GenBank/DDBJ databases">
        <title>OgluRS3 (Oryza glumaepatula Reference Sequence Version 3).</title>
        <authorList>
            <person name="Zhang J."/>
            <person name="Kudrna D."/>
            <person name="Lee S."/>
            <person name="Talag J."/>
            <person name="Welchert J."/>
            <person name="Wing R.A."/>
        </authorList>
    </citation>
    <scope>NUCLEOTIDE SEQUENCE [LARGE SCALE GENOMIC DNA]</scope>
</reference>
<protein>
    <submittedName>
        <fullName evidence="2">Uncharacterized protein</fullName>
    </submittedName>
</protein>
<name>A0A0E0AZ51_9ORYZ</name>
<dbReference type="HOGENOM" id="CLU_088072_4_0_1"/>
<sequence>MASSRCDSSSAVGPFEYQPAIMCKCGGKVTWWISWSIDNTGRRMADAASLLSSLKREKEEFGLVVQAERLNAEEKTREVEAATQELNSVKVLACENT</sequence>
<feature type="coiled-coil region" evidence="1">
    <location>
        <begin position="65"/>
        <end position="92"/>
    </location>
</feature>
<accession>A0A0E0AZ51</accession>
<reference evidence="2" key="1">
    <citation type="submission" date="2015-04" db="UniProtKB">
        <authorList>
            <consortium name="EnsemblPlants"/>
        </authorList>
    </citation>
    <scope>IDENTIFICATION</scope>
</reference>
<dbReference type="Proteomes" id="UP000026961">
    <property type="component" value="Chromosome 8"/>
</dbReference>
<keyword evidence="3" id="KW-1185">Reference proteome</keyword>